<protein>
    <submittedName>
        <fullName evidence="1">Uncharacterized protein</fullName>
    </submittedName>
</protein>
<evidence type="ECO:0000313" key="1">
    <source>
        <dbReference type="EMBL" id="BFG69377.1"/>
    </source>
</evidence>
<dbReference type="PROSITE" id="PS51257">
    <property type="entry name" value="PROKAR_LIPOPROTEIN"/>
    <property type="match status" value="1"/>
</dbReference>
<reference evidence="1" key="1">
    <citation type="submission" date="2024-02" db="EMBL/GenBank/DDBJ databases">
        <title>Sediminibacterium planktonica sp. nov. and Sediminibacterium longus sp. nov., isolated from surface lake and river water.</title>
        <authorList>
            <person name="Watanabe K."/>
            <person name="Takemine S."/>
            <person name="Ishii Y."/>
            <person name="Ogata Y."/>
            <person name="Shindo C."/>
            <person name="Suda W."/>
        </authorList>
    </citation>
    <scope>NUCLEOTIDE SEQUENCE</scope>
    <source>
        <strain evidence="1">KACHI17</strain>
    </source>
</reference>
<accession>A0AAT9GFE9</accession>
<dbReference type="RefSeq" id="WP_353549701.1">
    <property type="nucleotide sequence ID" value="NZ_AP029612.1"/>
</dbReference>
<proteinExistence type="predicted"/>
<name>A0AAT9GFE9_9BACT</name>
<organism evidence="1">
    <name type="scientific">Sediminibacterium sp. KACHI17</name>
    <dbReference type="NCBI Taxonomy" id="1751071"/>
    <lineage>
        <taxon>Bacteria</taxon>
        <taxon>Pseudomonadati</taxon>
        <taxon>Bacteroidota</taxon>
        <taxon>Chitinophagia</taxon>
        <taxon>Chitinophagales</taxon>
        <taxon>Chitinophagaceae</taxon>
        <taxon>Sediminibacterium</taxon>
    </lineage>
</organism>
<dbReference type="EMBL" id="AP029612">
    <property type="protein sequence ID" value="BFG69377.1"/>
    <property type="molecule type" value="Genomic_DNA"/>
</dbReference>
<dbReference type="AlphaFoldDB" id="A0AAT9GFE9"/>
<gene>
    <name evidence="1" type="ORF">KACHI17_02580</name>
</gene>
<sequence length="176" mass="19805">MKKIIALLSIAGFLVACEKETTKPTPYTPPASSFKATIAGTQAFIPDTVIATSEQLVQGGPFMLRISAEKKINADSSTLIQFIIEDFTRDNYTENKTITLSTNRPAYFMEVNDKVNSTRIQYHFSQSGTLFLNKIGADYINGTFQFTYFTFDQYGAKTGEFPIQNGEFKYLKINRK</sequence>